<reference evidence="1 2" key="1">
    <citation type="submission" date="2014-04" db="EMBL/GenBank/DDBJ databases">
        <authorList>
            <consortium name="DOE Joint Genome Institute"/>
            <person name="Kuo A."/>
            <person name="Girlanda M."/>
            <person name="Perotto S."/>
            <person name="Kohler A."/>
            <person name="Nagy L.G."/>
            <person name="Floudas D."/>
            <person name="Copeland A."/>
            <person name="Barry K.W."/>
            <person name="Cichocki N."/>
            <person name="Veneault-Fourrey C."/>
            <person name="LaButti K."/>
            <person name="Lindquist E.A."/>
            <person name="Lipzen A."/>
            <person name="Lundell T."/>
            <person name="Morin E."/>
            <person name="Murat C."/>
            <person name="Sun H."/>
            <person name="Tunlid A."/>
            <person name="Henrissat B."/>
            <person name="Grigoriev I.V."/>
            <person name="Hibbett D.S."/>
            <person name="Martin F."/>
            <person name="Nordberg H.P."/>
            <person name="Cantor M.N."/>
            <person name="Hua S.X."/>
        </authorList>
    </citation>
    <scope>NUCLEOTIDE SEQUENCE [LARGE SCALE GENOMIC DNA]</scope>
    <source>
        <strain evidence="1 2">MUT 4182</strain>
    </source>
</reference>
<proteinExistence type="predicted"/>
<name>A0A0C3KRC2_9AGAM</name>
<accession>A0A0C3KRC2</accession>
<dbReference type="AlphaFoldDB" id="A0A0C3KRC2"/>
<reference evidence="2" key="2">
    <citation type="submission" date="2015-01" db="EMBL/GenBank/DDBJ databases">
        <title>Evolutionary Origins and Diversification of the Mycorrhizal Mutualists.</title>
        <authorList>
            <consortium name="DOE Joint Genome Institute"/>
            <consortium name="Mycorrhizal Genomics Consortium"/>
            <person name="Kohler A."/>
            <person name="Kuo A."/>
            <person name="Nagy L.G."/>
            <person name="Floudas D."/>
            <person name="Copeland A."/>
            <person name="Barry K.W."/>
            <person name="Cichocki N."/>
            <person name="Veneault-Fourrey C."/>
            <person name="LaButti K."/>
            <person name="Lindquist E.A."/>
            <person name="Lipzen A."/>
            <person name="Lundell T."/>
            <person name="Morin E."/>
            <person name="Murat C."/>
            <person name="Riley R."/>
            <person name="Ohm R."/>
            <person name="Sun H."/>
            <person name="Tunlid A."/>
            <person name="Henrissat B."/>
            <person name="Grigoriev I.V."/>
            <person name="Hibbett D.S."/>
            <person name="Martin F."/>
        </authorList>
    </citation>
    <scope>NUCLEOTIDE SEQUENCE [LARGE SCALE GENOMIC DNA]</scope>
    <source>
        <strain evidence="2">MUT 4182</strain>
    </source>
</reference>
<sequence>MTIPMMFFFLEGSVPSMGLGYAVPLNSASGTALWTIGGEYAARETVNPKSVKNASGMMGLKVVTRASSLVSPGNVLRLDRERLDRVRACT</sequence>
<gene>
    <name evidence="1" type="ORF">M407DRAFT_244598</name>
</gene>
<dbReference type="Proteomes" id="UP000054248">
    <property type="component" value="Unassembled WGS sequence"/>
</dbReference>
<organism evidence="1 2">
    <name type="scientific">Tulasnella calospora MUT 4182</name>
    <dbReference type="NCBI Taxonomy" id="1051891"/>
    <lineage>
        <taxon>Eukaryota</taxon>
        <taxon>Fungi</taxon>
        <taxon>Dikarya</taxon>
        <taxon>Basidiomycota</taxon>
        <taxon>Agaricomycotina</taxon>
        <taxon>Agaricomycetes</taxon>
        <taxon>Cantharellales</taxon>
        <taxon>Tulasnellaceae</taxon>
        <taxon>Tulasnella</taxon>
    </lineage>
</organism>
<dbReference type="HOGENOM" id="CLU_166323_0_0_1"/>
<evidence type="ECO:0000313" key="1">
    <source>
        <dbReference type="EMBL" id="KIO23973.1"/>
    </source>
</evidence>
<dbReference type="EMBL" id="KN823071">
    <property type="protein sequence ID" value="KIO23973.1"/>
    <property type="molecule type" value="Genomic_DNA"/>
</dbReference>
<keyword evidence="2" id="KW-1185">Reference proteome</keyword>
<evidence type="ECO:0000313" key="2">
    <source>
        <dbReference type="Proteomes" id="UP000054248"/>
    </source>
</evidence>
<protein>
    <submittedName>
        <fullName evidence="1">Uncharacterized protein</fullName>
    </submittedName>
</protein>